<comment type="caution">
    <text evidence="1">The sequence shown here is derived from an EMBL/GenBank/DDBJ whole genome shotgun (WGS) entry which is preliminary data.</text>
</comment>
<accession>A0A4C1V738</accession>
<dbReference type="Proteomes" id="UP000299102">
    <property type="component" value="Unassembled WGS sequence"/>
</dbReference>
<protein>
    <submittedName>
        <fullName evidence="1">Uncharacterized protein</fullName>
    </submittedName>
</protein>
<dbReference type="EMBL" id="BGZK01000289">
    <property type="protein sequence ID" value="GBP34469.1"/>
    <property type="molecule type" value="Genomic_DNA"/>
</dbReference>
<sequence length="106" mass="12006">MSNERDFSGLSSPNFSCPLAAKTNICHRILTLTAYIRLASELHRGFVGSPVKLAGKTRRWMIASSWFQKPSRQAHQNIIGKTVNRSLNRQPNRRSCNSMTLIYVTL</sequence>
<evidence type="ECO:0000313" key="1">
    <source>
        <dbReference type="EMBL" id="GBP34469.1"/>
    </source>
</evidence>
<proteinExistence type="predicted"/>
<gene>
    <name evidence="1" type="ORF">EVAR_29864_1</name>
</gene>
<evidence type="ECO:0000313" key="2">
    <source>
        <dbReference type="Proteomes" id="UP000299102"/>
    </source>
</evidence>
<name>A0A4C1V738_EUMVA</name>
<reference evidence="1 2" key="1">
    <citation type="journal article" date="2019" name="Commun. Biol.">
        <title>The bagworm genome reveals a unique fibroin gene that provides high tensile strength.</title>
        <authorList>
            <person name="Kono N."/>
            <person name="Nakamura H."/>
            <person name="Ohtoshi R."/>
            <person name="Tomita M."/>
            <person name="Numata K."/>
            <person name="Arakawa K."/>
        </authorList>
    </citation>
    <scope>NUCLEOTIDE SEQUENCE [LARGE SCALE GENOMIC DNA]</scope>
</reference>
<organism evidence="1 2">
    <name type="scientific">Eumeta variegata</name>
    <name type="common">Bagworm moth</name>
    <name type="synonym">Eumeta japonica</name>
    <dbReference type="NCBI Taxonomy" id="151549"/>
    <lineage>
        <taxon>Eukaryota</taxon>
        <taxon>Metazoa</taxon>
        <taxon>Ecdysozoa</taxon>
        <taxon>Arthropoda</taxon>
        <taxon>Hexapoda</taxon>
        <taxon>Insecta</taxon>
        <taxon>Pterygota</taxon>
        <taxon>Neoptera</taxon>
        <taxon>Endopterygota</taxon>
        <taxon>Lepidoptera</taxon>
        <taxon>Glossata</taxon>
        <taxon>Ditrysia</taxon>
        <taxon>Tineoidea</taxon>
        <taxon>Psychidae</taxon>
        <taxon>Oiketicinae</taxon>
        <taxon>Eumeta</taxon>
    </lineage>
</organism>
<dbReference type="AlphaFoldDB" id="A0A4C1V738"/>
<keyword evidence="2" id="KW-1185">Reference proteome</keyword>